<feature type="region of interest" description="Disordered" evidence="1">
    <location>
        <begin position="46"/>
        <end position="154"/>
    </location>
</feature>
<dbReference type="EMBL" id="CP036272">
    <property type="protein sequence ID" value="QDT59990.1"/>
    <property type="molecule type" value="Genomic_DNA"/>
</dbReference>
<evidence type="ECO:0000256" key="1">
    <source>
        <dbReference type="SAM" id="MobiDB-lite"/>
    </source>
</evidence>
<dbReference type="Proteomes" id="UP000315003">
    <property type="component" value="Chromosome"/>
</dbReference>
<evidence type="ECO:0000313" key="3">
    <source>
        <dbReference type="Proteomes" id="UP000315003"/>
    </source>
</evidence>
<protein>
    <submittedName>
        <fullName evidence="2">Uncharacterized protein</fullName>
    </submittedName>
</protein>
<sequence>MMVERNALRRAHFKTLKQAWEKNPTRFVHGVPPPDHLPSAAWINSPQEKRKEKHEAPAVHCLKTEPAAASEATSLTHPRSGYPLNGCVPAEPSSVSPDTTTIAQDSSLNTRAMPKKIPGFRGWPPRSQNQVIQSDCKSSSKSLTHSAWRSFDTP</sequence>
<organism evidence="2 3">
    <name type="scientific">Stieleria bergensis</name>
    <dbReference type="NCBI Taxonomy" id="2528025"/>
    <lineage>
        <taxon>Bacteria</taxon>
        <taxon>Pseudomonadati</taxon>
        <taxon>Planctomycetota</taxon>
        <taxon>Planctomycetia</taxon>
        <taxon>Pirellulales</taxon>
        <taxon>Pirellulaceae</taxon>
        <taxon>Stieleria</taxon>
    </lineage>
</organism>
<reference evidence="2 3" key="1">
    <citation type="submission" date="2019-02" db="EMBL/GenBank/DDBJ databases">
        <title>Deep-cultivation of Planctomycetes and their phenomic and genomic characterization uncovers novel biology.</title>
        <authorList>
            <person name="Wiegand S."/>
            <person name="Jogler M."/>
            <person name="Boedeker C."/>
            <person name="Pinto D."/>
            <person name="Vollmers J."/>
            <person name="Rivas-Marin E."/>
            <person name="Kohn T."/>
            <person name="Peeters S.H."/>
            <person name="Heuer A."/>
            <person name="Rast P."/>
            <person name="Oberbeckmann S."/>
            <person name="Bunk B."/>
            <person name="Jeske O."/>
            <person name="Meyerdierks A."/>
            <person name="Storesund J.E."/>
            <person name="Kallscheuer N."/>
            <person name="Luecker S."/>
            <person name="Lage O.M."/>
            <person name="Pohl T."/>
            <person name="Merkel B.J."/>
            <person name="Hornburger P."/>
            <person name="Mueller R.-W."/>
            <person name="Bruemmer F."/>
            <person name="Labrenz M."/>
            <person name="Spormann A.M."/>
            <person name="Op den Camp H."/>
            <person name="Overmann J."/>
            <person name="Amann R."/>
            <person name="Jetten M.S.M."/>
            <person name="Mascher T."/>
            <person name="Medema M.H."/>
            <person name="Devos D.P."/>
            <person name="Kaster A.-K."/>
            <person name="Ovreas L."/>
            <person name="Rohde M."/>
            <person name="Galperin M.Y."/>
            <person name="Jogler C."/>
        </authorList>
    </citation>
    <scope>NUCLEOTIDE SEQUENCE [LARGE SCALE GENOMIC DNA]</scope>
    <source>
        <strain evidence="2 3">SV_7m_r</strain>
    </source>
</reference>
<name>A0A517SV54_9BACT</name>
<feature type="compositionally biased region" description="Polar residues" evidence="1">
    <location>
        <begin position="126"/>
        <end position="154"/>
    </location>
</feature>
<gene>
    <name evidence="2" type="ORF">SV7mr_25040</name>
</gene>
<feature type="compositionally biased region" description="Basic and acidic residues" evidence="1">
    <location>
        <begin position="47"/>
        <end position="57"/>
    </location>
</feature>
<evidence type="ECO:0000313" key="2">
    <source>
        <dbReference type="EMBL" id="QDT59990.1"/>
    </source>
</evidence>
<dbReference type="AlphaFoldDB" id="A0A517SV54"/>
<proteinExistence type="predicted"/>
<accession>A0A517SV54</accession>
<keyword evidence="3" id="KW-1185">Reference proteome</keyword>
<feature type="compositionally biased region" description="Polar residues" evidence="1">
    <location>
        <begin position="93"/>
        <end position="110"/>
    </location>
</feature>